<name>A0ABV7JIA4_9SPHI</name>
<evidence type="ECO:0000313" key="1">
    <source>
        <dbReference type="EMBL" id="MFC3195983.1"/>
    </source>
</evidence>
<dbReference type="RefSeq" id="WP_379018246.1">
    <property type="nucleotide sequence ID" value="NZ_JBHRTA010000002.1"/>
</dbReference>
<keyword evidence="2" id="KW-1185">Reference proteome</keyword>
<dbReference type="Proteomes" id="UP001595526">
    <property type="component" value="Unassembled WGS sequence"/>
</dbReference>
<protein>
    <submittedName>
        <fullName evidence="1">Uncharacterized protein</fullName>
    </submittedName>
</protein>
<sequence>MRNSVEVDDNTSSTAMLLEKLIFFLEMKHGFRYTRGDHQLEIWLSDREELPIVISQINANRYIISSGDITYEVKDAEQAYRYVERVCFYMSAVPDGYRLWSKYF</sequence>
<organism evidence="1 2">
    <name type="scientific">Parapedobacter deserti</name>
    <dbReference type="NCBI Taxonomy" id="1912957"/>
    <lineage>
        <taxon>Bacteria</taxon>
        <taxon>Pseudomonadati</taxon>
        <taxon>Bacteroidota</taxon>
        <taxon>Sphingobacteriia</taxon>
        <taxon>Sphingobacteriales</taxon>
        <taxon>Sphingobacteriaceae</taxon>
        <taxon>Parapedobacter</taxon>
    </lineage>
</organism>
<evidence type="ECO:0000313" key="2">
    <source>
        <dbReference type="Proteomes" id="UP001595526"/>
    </source>
</evidence>
<accession>A0ABV7JIA4</accession>
<proteinExistence type="predicted"/>
<reference evidence="2" key="1">
    <citation type="journal article" date="2019" name="Int. J. Syst. Evol. Microbiol.">
        <title>The Global Catalogue of Microorganisms (GCM) 10K type strain sequencing project: providing services to taxonomists for standard genome sequencing and annotation.</title>
        <authorList>
            <consortium name="The Broad Institute Genomics Platform"/>
            <consortium name="The Broad Institute Genome Sequencing Center for Infectious Disease"/>
            <person name="Wu L."/>
            <person name="Ma J."/>
        </authorList>
    </citation>
    <scope>NUCLEOTIDE SEQUENCE [LARGE SCALE GENOMIC DNA]</scope>
    <source>
        <strain evidence="2">KCTC 52416</strain>
    </source>
</reference>
<comment type="caution">
    <text evidence="1">The sequence shown here is derived from an EMBL/GenBank/DDBJ whole genome shotgun (WGS) entry which is preliminary data.</text>
</comment>
<dbReference type="EMBL" id="JBHRTA010000002">
    <property type="protein sequence ID" value="MFC3195983.1"/>
    <property type="molecule type" value="Genomic_DNA"/>
</dbReference>
<gene>
    <name evidence="1" type="ORF">ACFOET_00020</name>
</gene>